<keyword evidence="2" id="KW-0732">Signal</keyword>
<dbReference type="RefSeq" id="WP_227706068.1">
    <property type="nucleotide sequence ID" value="NZ_JAJEQX010000001.1"/>
</dbReference>
<feature type="compositionally biased region" description="Basic and acidic residues" evidence="1">
    <location>
        <begin position="686"/>
        <end position="698"/>
    </location>
</feature>
<sequence>MKRKGILGAALALVMLLSVIPVKVTEASPYTVSTWEDWLIKSEEAKDWANYGFDIDATHGFEWPEEEVTMVIDKELYFSGDWVIPSNVTVIVKAPVHPDIVPVSIEESHTSSLTIYGTWHHSGNQAKIQEMFSPDWYDHAQITVENGGRFIIDEDTDHQQFPNLTVKNGGVLETNAYGTYIGLDSVLELEAGASVTGNGSLRLDGTVHGEGAALDCDIRVWGGYMGEDAQAVLSGTLTVSGIIELYDSSLTIPAGSDVTCNDSLYTGVIDGRSSAINIAGNLNINNIQARGGGQCTVNLADTGSLTLSQDAYIDTLSPKMIINGNGTLKLYGELSEDGSYVWSAPSLVVDSEWGYIEENLPAALEKGYIADTVHIWKSWQCDHQWVKGAVTEPTCSSEGYTTYTCSLCGSEKKDDYTDKLPHTPDGNTDCTKDSFCTVCGELIRAAGEHTYDAGTVKTEPTCTKPGVMEYTCEVCGSVKTEEIPAAGHEWKEVTGDDDELLAYRCEACGKEQTILLEAEQNIDVSLSVSAVETLAAQAEAEGYEELRIVAEPADEEMLTEEQSASLEALTDDALLLRVTLEAVNVDAEGNEEVTALHELGGEAQISAAYEAEDLENRVVKTVYLAEDGKTEDMKTVYEDGVVTFTTTHFSDYAVYTEEMKEDPEPEDPTKPQDPSDQNKPGGGSGDKTDGNKADKKDSASPNTGDDANVLLWAVCMAAAAACAAGAVRRGKRG</sequence>
<feature type="chain" id="PRO_5047213566" description="Gram-positive cocci surface proteins LPxTG domain-containing protein" evidence="2">
    <location>
        <begin position="25"/>
        <end position="733"/>
    </location>
</feature>
<proteinExistence type="predicted"/>
<feature type="region of interest" description="Disordered" evidence="1">
    <location>
        <begin position="658"/>
        <end position="704"/>
    </location>
</feature>
<feature type="signal peptide" evidence="2">
    <location>
        <begin position="1"/>
        <end position="24"/>
    </location>
</feature>
<dbReference type="EMBL" id="JAJEQX010000001">
    <property type="protein sequence ID" value="MCC2252891.1"/>
    <property type="molecule type" value="Genomic_DNA"/>
</dbReference>
<reference evidence="3 4" key="1">
    <citation type="submission" date="2021-10" db="EMBL/GenBank/DDBJ databases">
        <title>Anaerobic single-cell dispensing facilitates the cultivation of human gut bacteria.</title>
        <authorList>
            <person name="Afrizal A."/>
        </authorList>
    </citation>
    <scope>NUCLEOTIDE SEQUENCE [LARGE SCALE GENOMIC DNA]</scope>
    <source>
        <strain evidence="3 4">CLA-AA-H200</strain>
    </source>
</reference>
<organism evidence="3 4">
    <name type="scientific">Ruminococcus turbiniformis</name>
    <dbReference type="NCBI Taxonomy" id="2881258"/>
    <lineage>
        <taxon>Bacteria</taxon>
        <taxon>Bacillati</taxon>
        <taxon>Bacillota</taxon>
        <taxon>Clostridia</taxon>
        <taxon>Eubacteriales</taxon>
        <taxon>Oscillospiraceae</taxon>
        <taxon>Ruminococcus</taxon>
    </lineage>
</organism>
<evidence type="ECO:0000256" key="1">
    <source>
        <dbReference type="SAM" id="MobiDB-lite"/>
    </source>
</evidence>
<evidence type="ECO:0008006" key="5">
    <source>
        <dbReference type="Google" id="ProtNLM"/>
    </source>
</evidence>
<protein>
    <recommendedName>
        <fullName evidence="5">Gram-positive cocci surface proteins LPxTG domain-containing protein</fullName>
    </recommendedName>
</protein>
<name>A0ABS8FS76_9FIRM</name>
<comment type="caution">
    <text evidence="3">The sequence shown here is derived from an EMBL/GenBank/DDBJ whole genome shotgun (WGS) entry which is preliminary data.</text>
</comment>
<keyword evidence="4" id="KW-1185">Reference proteome</keyword>
<evidence type="ECO:0000256" key="2">
    <source>
        <dbReference type="SAM" id="SignalP"/>
    </source>
</evidence>
<evidence type="ECO:0000313" key="3">
    <source>
        <dbReference type="EMBL" id="MCC2252891.1"/>
    </source>
</evidence>
<accession>A0ABS8FS76</accession>
<evidence type="ECO:0000313" key="4">
    <source>
        <dbReference type="Proteomes" id="UP001198151"/>
    </source>
</evidence>
<dbReference type="Proteomes" id="UP001198151">
    <property type="component" value="Unassembled WGS sequence"/>
</dbReference>
<gene>
    <name evidence="3" type="ORF">LKD70_00285</name>
</gene>